<dbReference type="InterPro" id="IPR002869">
    <property type="entry name" value="Pyrv_flavodox_OxRed_cen"/>
</dbReference>
<sequence length="193" mass="20719">MKTDIILSGVGGQGILSIATIIGEAATHSGLHLKQAEVHGMSQRGGDVQSNLRLSDSPIASDLIAQGTADMILSLEPMEALRYLPYLDREGWIITSSAPFKNIPNYPDEQALKDELAQLPHIILVDVEKIAHEHNMPKCANVILLGAASRYLGIVSVDELRDSIARVFGSKGAAVVEMNQKAFDLGHAAAENK</sequence>
<dbReference type="AlphaFoldDB" id="A0A9E2LA36"/>
<dbReference type="EMBL" id="JAHLFU010000237">
    <property type="protein sequence ID" value="MBU3854460.1"/>
    <property type="molecule type" value="Genomic_DNA"/>
</dbReference>
<dbReference type="InterPro" id="IPR052198">
    <property type="entry name" value="IorB_Oxidoreductase"/>
</dbReference>
<comment type="caution">
    <text evidence="3">The sequence shown here is derived from an EMBL/GenBank/DDBJ whole genome shotgun (WGS) entry which is preliminary data.</text>
</comment>
<dbReference type="PANTHER" id="PTHR43854">
    <property type="entry name" value="INDOLEPYRUVATE OXIDOREDUCTASE SUBUNIT IORB"/>
    <property type="match status" value="1"/>
</dbReference>
<accession>A0A9E2LA36</accession>
<reference evidence="3" key="1">
    <citation type="journal article" date="2021" name="PeerJ">
        <title>Extensive microbial diversity within the chicken gut microbiome revealed by metagenomics and culture.</title>
        <authorList>
            <person name="Gilroy R."/>
            <person name="Ravi A."/>
            <person name="Getino M."/>
            <person name="Pursley I."/>
            <person name="Horton D.L."/>
            <person name="Alikhan N.F."/>
            <person name="Baker D."/>
            <person name="Gharbi K."/>
            <person name="Hall N."/>
            <person name="Watson M."/>
            <person name="Adriaenssens E.M."/>
            <person name="Foster-Nyarko E."/>
            <person name="Jarju S."/>
            <person name="Secka A."/>
            <person name="Antonio M."/>
            <person name="Oren A."/>
            <person name="Chaudhuri R.R."/>
            <person name="La Ragione R."/>
            <person name="Hildebrand F."/>
            <person name="Pallen M.J."/>
        </authorList>
    </citation>
    <scope>NUCLEOTIDE SEQUENCE</scope>
    <source>
        <strain evidence="3">G3-2149</strain>
    </source>
</reference>
<feature type="domain" description="Pyruvate/ketoisovalerate oxidoreductase catalytic" evidence="2">
    <location>
        <begin position="11"/>
        <end position="187"/>
    </location>
</feature>
<dbReference type="SUPFAM" id="SSF53323">
    <property type="entry name" value="Pyruvate-ferredoxin oxidoreductase, PFOR, domain III"/>
    <property type="match status" value="1"/>
</dbReference>
<dbReference type="Gene3D" id="3.40.920.10">
    <property type="entry name" value="Pyruvate-ferredoxin oxidoreductase, PFOR, domain III"/>
    <property type="match status" value="1"/>
</dbReference>
<evidence type="ECO:0000256" key="1">
    <source>
        <dbReference type="ARBA" id="ARBA00023002"/>
    </source>
</evidence>
<evidence type="ECO:0000313" key="4">
    <source>
        <dbReference type="Proteomes" id="UP000823865"/>
    </source>
</evidence>
<dbReference type="NCBIfam" id="NF005324">
    <property type="entry name" value="PRK06853.1-4"/>
    <property type="match status" value="1"/>
</dbReference>
<dbReference type="GO" id="GO:0016903">
    <property type="term" value="F:oxidoreductase activity, acting on the aldehyde or oxo group of donors"/>
    <property type="evidence" value="ECO:0007669"/>
    <property type="project" value="InterPro"/>
</dbReference>
<evidence type="ECO:0000259" key="2">
    <source>
        <dbReference type="Pfam" id="PF01558"/>
    </source>
</evidence>
<gene>
    <name evidence="3" type="ORF">H9789_11735</name>
</gene>
<dbReference type="PANTHER" id="PTHR43854:SF1">
    <property type="entry name" value="INDOLEPYRUVATE OXIDOREDUCTASE SUBUNIT IORB"/>
    <property type="match status" value="1"/>
</dbReference>
<organism evidence="3 4">
    <name type="scientific">Candidatus Paraprevotella stercoravium</name>
    <dbReference type="NCBI Taxonomy" id="2838725"/>
    <lineage>
        <taxon>Bacteria</taxon>
        <taxon>Pseudomonadati</taxon>
        <taxon>Bacteroidota</taxon>
        <taxon>Bacteroidia</taxon>
        <taxon>Bacteroidales</taxon>
        <taxon>Prevotellaceae</taxon>
        <taxon>Paraprevotella</taxon>
    </lineage>
</organism>
<dbReference type="Pfam" id="PF01558">
    <property type="entry name" value="POR"/>
    <property type="match status" value="1"/>
</dbReference>
<dbReference type="Proteomes" id="UP000823865">
    <property type="component" value="Unassembled WGS sequence"/>
</dbReference>
<evidence type="ECO:0000313" key="3">
    <source>
        <dbReference type="EMBL" id="MBU3854460.1"/>
    </source>
</evidence>
<reference evidence="3" key="2">
    <citation type="submission" date="2021-04" db="EMBL/GenBank/DDBJ databases">
        <authorList>
            <person name="Gilroy R."/>
        </authorList>
    </citation>
    <scope>NUCLEOTIDE SEQUENCE</scope>
    <source>
        <strain evidence="3">G3-2149</strain>
    </source>
</reference>
<name>A0A9E2LA36_9BACT</name>
<dbReference type="InterPro" id="IPR019752">
    <property type="entry name" value="Pyrv/ketoisovalerate_OxRed_cat"/>
</dbReference>
<keyword evidence="1" id="KW-0560">Oxidoreductase</keyword>
<proteinExistence type="predicted"/>
<protein>
    <submittedName>
        <fullName evidence="3">Indolepyruvate oxidoreductase subunit beta</fullName>
    </submittedName>
</protein>